<dbReference type="PROSITE" id="PS50330">
    <property type="entry name" value="UIM"/>
    <property type="match status" value="1"/>
</dbReference>
<dbReference type="EMBL" id="AWGJ01000006">
    <property type="protein sequence ID" value="ODN78587.1"/>
    <property type="molecule type" value="Genomic_DNA"/>
</dbReference>
<dbReference type="RefSeq" id="XP_018993633.1">
    <property type="nucleotide sequence ID" value="XM_019138197.1"/>
</dbReference>
<evidence type="ECO:0000256" key="1">
    <source>
        <dbReference type="SAM" id="MobiDB-lite"/>
    </source>
</evidence>
<gene>
    <name evidence="3" type="ORF">L202_04194</name>
</gene>
<evidence type="ECO:0000313" key="3">
    <source>
        <dbReference type="EMBL" id="ODN78587.1"/>
    </source>
</evidence>
<dbReference type="AlphaFoldDB" id="A0A1E3HQI4"/>
<feature type="compositionally biased region" description="Pro residues" evidence="1">
    <location>
        <begin position="478"/>
        <end position="489"/>
    </location>
</feature>
<feature type="domain" description="VWFA" evidence="2">
    <location>
        <begin position="566"/>
        <end position="763"/>
    </location>
</feature>
<feature type="compositionally biased region" description="Low complexity" evidence="1">
    <location>
        <begin position="230"/>
        <end position="246"/>
    </location>
</feature>
<sequence length="775" mass="84019">MSYQRPVGRQQPRRYRLDPMMTNFSVIMALSNRQYTNDPEYVKEVVRNYINVKQSHGRQSWEISQKLELIERDFSQHAMSFVQARREMGLPPSRVIRVLGTNNSTSNNSLYRAQTTSGASAVSHRPSTASTSSRPAAPNHNRRTSAPVVRRPQQRDPEAGEDVPPPPYASQDPDPEATRLLQERLAAESVNNPAVTAAVATPHTPHTPQNSTPAASSPAPSTPMSPPAQPIASTQNAESSQAQSSQLPRPPSDPEMARIWEESQFEEAKRMSLQAQSEQEQLDEAMRLSLAEAESRAYNDSSEPGPSHLPVVTEYEPYQPPVQQNGGYETGLNSDLAGLNIGGSEGSYAPPAGAPAGNNRFSSIMDHDDNPSGFSQQPLTPSKTGPTMQSKNPFLAPSEQETHEAGSPQSSPYGYTQRQPEEPAGSSHTTYTPPAYAPPPGAPPPHLVIPSSTPSRQVSNENIYQSPIQNSPSSRPFEPTPDVAPPSYPSPRAAAAAPPSDHPSLTSSLYGARATDFDAAGSSLSGGVPQPGGISTGAGQTPDRRRTSYVPPRSGEDPLEMLREFDTVFLVDDSSSMAGPLWREARAAIMDVAEIASRYDEDGIDIHFLNSKRVGRGLKGRDDVEELFEGLKPRGVTPTGMRLEAILRDYMTRLERASTLSPSIGSSSEEHVKPLNVVVVTDGAPTDDPESVIVAVARRLDRGEYPLSQVGIQFLQIGDDVGATMALQQLDDELSETHQIRDIVDTVPDSGQEMTAQFIIKTLLGGINRRLDRRG</sequence>
<evidence type="ECO:0000313" key="4">
    <source>
        <dbReference type="Proteomes" id="UP000094065"/>
    </source>
</evidence>
<dbReference type="SMART" id="SM00327">
    <property type="entry name" value="VWA"/>
    <property type="match status" value="1"/>
</dbReference>
<feature type="region of interest" description="Disordered" evidence="1">
    <location>
        <begin position="99"/>
        <end position="175"/>
    </location>
</feature>
<dbReference type="OrthoDB" id="2142040at2759"/>
<dbReference type="InterPro" id="IPR036465">
    <property type="entry name" value="vWFA_dom_sf"/>
</dbReference>
<dbReference type="Proteomes" id="UP000094065">
    <property type="component" value="Unassembled WGS sequence"/>
</dbReference>
<comment type="caution">
    <text evidence="3">The sequence shown here is derived from an EMBL/GenBank/DDBJ whole genome shotgun (WGS) entry which is preliminary data.</text>
</comment>
<name>A0A1E3HQI4_9TREE</name>
<dbReference type="GeneID" id="30155503"/>
<dbReference type="Gene3D" id="3.40.50.410">
    <property type="entry name" value="von Willebrand factor, type A domain"/>
    <property type="match status" value="1"/>
</dbReference>
<dbReference type="PROSITE" id="PS50234">
    <property type="entry name" value="VWFA"/>
    <property type="match status" value="1"/>
</dbReference>
<feature type="compositionally biased region" description="Low complexity" evidence="1">
    <location>
        <begin position="200"/>
        <end position="219"/>
    </location>
</feature>
<protein>
    <recommendedName>
        <fullName evidence="2">VWFA domain-containing protein</fullName>
    </recommendedName>
</protein>
<proteinExistence type="predicted"/>
<dbReference type="SUPFAM" id="SSF53300">
    <property type="entry name" value="vWA-like"/>
    <property type="match status" value="1"/>
</dbReference>
<reference evidence="3 4" key="1">
    <citation type="submission" date="2016-06" db="EMBL/GenBank/DDBJ databases">
        <title>Evolution of pathogenesis and genome organization in the Tremellales.</title>
        <authorList>
            <person name="Cuomo C."/>
            <person name="Litvintseva A."/>
            <person name="Heitman J."/>
            <person name="Chen Y."/>
            <person name="Sun S."/>
            <person name="Springer D."/>
            <person name="Dromer F."/>
            <person name="Young S."/>
            <person name="Zeng Q."/>
            <person name="Chapman S."/>
            <person name="Gujja S."/>
            <person name="Saif S."/>
            <person name="Birren B."/>
        </authorList>
    </citation>
    <scope>NUCLEOTIDE SEQUENCE [LARGE SCALE GENOMIC DNA]</scope>
    <source>
        <strain evidence="3 4">CBS 6039</strain>
    </source>
</reference>
<feature type="compositionally biased region" description="Pro residues" evidence="1">
    <location>
        <begin position="435"/>
        <end position="447"/>
    </location>
</feature>
<dbReference type="InterPro" id="IPR002035">
    <property type="entry name" value="VWF_A"/>
</dbReference>
<feature type="compositionally biased region" description="Polar residues" evidence="1">
    <location>
        <begin position="321"/>
        <end position="333"/>
    </location>
</feature>
<feature type="compositionally biased region" description="Polar residues" evidence="1">
    <location>
        <begin position="450"/>
        <end position="474"/>
    </location>
</feature>
<dbReference type="InterPro" id="IPR003903">
    <property type="entry name" value="UIM_dom"/>
</dbReference>
<dbReference type="PANTHER" id="PTHR34706">
    <property type="entry name" value="SLR1338 PROTEIN"/>
    <property type="match status" value="1"/>
</dbReference>
<feature type="region of interest" description="Disordered" evidence="1">
    <location>
        <begin position="200"/>
        <end position="508"/>
    </location>
</feature>
<feature type="compositionally biased region" description="Basic and acidic residues" evidence="1">
    <location>
        <begin position="255"/>
        <end position="270"/>
    </location>
</feature>
<feature type="compositionally biased region" description="Pro residues" evidence="1">
    <location>
        <begin position="220"/>
        <end position="229"/>
    </location>
</feature>
<dbReference type="STRING" id="1295533.A0A1E3HQI4"/>
<accession>A0A1E3HQI4</accession>
<feature type="compositionally biased region" description="Polar residues" evidence="1">
    <location>
        <begin position="110"/>
        <end position="120"/>
    </location>
</feature>
<feature type="compositionally biased region" description="Low complexity" evidence="1">
    <location>
        <begin position="490"/>
        <end position="499"/>
    </location>
</feature>
<feature type="compositionally biased region" description="Low complexity" evidence="1">
    <location>
        <begin position="125"/>
        <end position="138"/>
    </location>
</feature>
<feature type="compositionally biased region" description="Polar residues" evidence="1">
    <location>
        <begin position="407"/>
        <end position="418"/>
    </location>
</feature>
<keyword evidence="4" id="KW-1185">Reference proteome</keyword>
<feature type="region of interest" description="Disordered" evidence="1">
    <location>
        <begin position="521"/>
        <end position="557"/>
    </location>
</feature>
<feature type="compositionally biased region" description="Polar residues" evidence="1">
    <location>
        <begin position="372"/>
        <end position="392"/>
    </location>
</feature>
<feature type="compositionally biased region" description="Low complexity" evidence="1">
    <location>
        <begin position="346"/>
        <end position="357"/>
    </location>
</feature>
<dbReference type="PANTHER" id="PTHR34706:SF1">
    <property type="entry name" value="VWFA DOMAIN-CONTAINING PROTEIN"/>
    <property type="match status" value="1"/>
</dbReference>
<evidence type="ECO:0000259" key="2">
    <source>
        <dbReference type="PROSITE" id="PS50234"/>
    </source>
</evidence>
<organism evidence="3 4">
    <name type="scientific">Cryptococcus amylolentus CBS 6039</name>
    <dbReference type="NCBI Taxonomy" id="1295533"/>
    <lineage>
        <taxon>Eukaryota</taxon>
        <taxon>Fungi</taxon>
        <taxon>Dikarya</taxon>
        <taxon>Basidiomycota</taxon>
        <taxon>Agaricomycotina</taxon>
        <taxon>Tremellomycetes</taxon>
        <taxon>Tremellales</taxon>
        <taxon>Cryptococcaceae</taxon>
        <taxon>Cryptococcus</taxon>
    </lineage>
</organism>